<accession>A0A2T7NL81</accession>
<sequence length="465" mass="51958">MTSESPAQIETEMMEVFTTSMPEGKETVVETAEQLPPLTYVDFYPRCLGTKFAGEPQYADFQSVVEEANQWLRSMPQFVVVKCETVESKLNAADFKADFDNSFCHISSNGKNVYLKGLRLWLRPQGETPAPVQQLAYMTVLPDHTNNNLVSTLAAVAATISLRVAPDNVLPSFDSLPTMLQKLSRHLQQKPLPGKILTVETVTFKVMETASLEKINTENCLGWESGRTTRMYVCGIRLFYEQGQPAFEQIGYHDEVPDIAQDHENFMHRVRFAPFSSIVSKAAHWLQGQQNIRAVNFQSLTFKAERPGGMGPYLIETTQSGFAEAPSLLETRYIKILRIFYVKDQKSENSSLYSSVHLTTRLFVPARPAGAGFESRSKTAQRIISWLTATGVPVLSAETVRYAVDKDSEGTGVKEDRSDSVATTSAGQQYVTCVRLFFPCEFQEPPPEVVPQTAEDQWGWGCVIA</sequence>
<evidence type="ECO:0000313" key="1">
    <source>
        <dbReference type="EMBL" id="PVD21919.1"/>
    </source>
</evidence>
<comment type="caution">
    <text evidence="1">The sequence shown here is derived from an EMBL/GenBank/DDBJ whole genome shotgun (WGS) entry which is preliminary data.</text>
</comment>
<dbReference type="STRING" id="400727.A0A2T7NL81"/>
<name>A0A2T7NL81_POMCA</name>
<dbReference type="Proteomes" id="UP000245119">
    <property type="component" value="Linkage Group LG11"/>
</dbReference>
<gene>
    <name evidence="1" type="ORF">C0Q70_17722</name>
</gene>
<reference evidence="1 2" key="1">
    <citation type="submission" date="2018-04" db="EMBL/GenBank/DDBJ databases">
        <title>The genome of golden apple snail Pomacea canaliculata provides insight into stress tolerance and invasive adaptation.</title>
        <authorList>
            <person name="Liu C."/>
            <person name="Liu B."/>
            <person name="Ren Y."/>
            <person name="Zhang Y."/>
            <person name="Wang H."/>
            <person name="Li S."/>
            <person name="Jiang F."/>
            <person name="Yin L."/>
            <person name="Zhang G."/>
            <person name="Qian W."/>
            <person name="Fan W."/>
        </authorList>
    </citation>
    <scope>NUCLEOTIDE SEQUENCE [LARGE SCALE GENOMIC DNA]</scope>
    <source>
        <strain evidence="1">SZHN2017</strain>
        <tissue evidence="1">Muscle</tissue>
    </source>
</reference>
<dbReference type="OrthoDB" id="6283821at2759"/>
<evidence type="ECO:0000313" key="2">
    <source>
        <dbReference type="Proteomes" id="UP000245119"/>
    </source>
</evidence>
<dbReference type="OMA" id="IRIFRVC"/>
<proteinExistence type="predicted"/>
<dbReference type="EMBL" id="PZQS01000011">
    <property type="protein sequence ID" value="PVD21919.1"/>
    <property type="molecule type" value="Genomic_DNA"/>
</dbReference>
<organism evidence="1 2">
    <name type="scientific">Pomacea canaliculata</name>
    <name type="common">Golden apple snail</name>
    <dbReference type="NCBI Taxonomy" id="400727"/>
    <lineage>
        <taxon>Eukaryota</taxon>
        <taxon>Metazoa</taxon>
        <taxon>Spiralia</taxon>
        <taxon>Lophotrochozoa</taxon>
        <taxon>Mollusca</taxon>
        <taxon>Gastropoda</taxon>
        <taxon>Caenogastropoda</taxon>
        <taxon>Architaenioglossa</taxon>
        <taxon>Ampullarioidea</taxon>
        <taxon>Ampullariidae</taxon>
        <taxon>Pomacea</taxon>
    </lineage>
</organism>
<protein>
    <submittedName>
        <fullName evidence="1">Uncharacterized protein</fullName>
    </submittedName>
</protein>
<dbReference type="AlphaFoldDB" id="A0A2T7NL81"/>
<keyword evidence="2" id="KW-1185">Reference proteome</keyword>